<dbReference type="EMBL" id="BAABGT010000087">
    <property type="protein sequence ID" value="GAA4554928.1"/>
    <property type="molecule type" value="Genomic_DNA"/>
</dbReference>
<organism evidence="2 3">
    <name type="scientific">Pseudonocardia xishanensis</name>
    <dbReference type="NCBI Taxonomy" id="630995"/>
    <lineage>
        <taxon>Bacteria</taxon>
        <taxon>Bacillati</taxon>
        <taxon>Actinomycetota</taxon>
        <taxon>Actinomycetes</taxon>
        <taxon>Pseudonocardiales</taxon>
        <taxon>Pseudonocardiaceae</taxon>
        <taxon>Pseudonocardia</taxon>
    </lineage>
</organism>
<accession>A0ABP8S170</accession>
<comment type="caution">
    <text evidence="2">The sequence shown here is derived from an EMBL/GenBank/DDBJ whole genome shotgun (WGS) entry which is preliminary data.</text>
</comment>
<sequence>MQYQRRLAGPVVAGGGHPELRDHRRDVHDRAVTAGGHARHQRCDQQVGRFDVDREHLVDVPGLRVRGGAEGEDARAVDQDIDVATAQLGRAFGE</sequence>
<protein>
    <submittedName>
        <fullName evidence="2">Uncharacterized protein</fullName>
    </submittedName>
</protein>
<evidence type="ECO:0000313" key="2">
    <source>
        <dbReference type="EMBL" id="GAA4554928.1"/>
    </source>
</evidence>
<feature type="region of interest" description="Disordered" evidence="1">
    <location>
        <begin position="1"/>
        <end position="22"/>
    </location>
</feature>
<name>A0ABP8S170_9PSEU</name>
<dbReference type="Proteomes" id="UP001501598">
    <property type="component" value="Unassembled WGS sequence"/>
</dbReference>
<evidence type="ECO:0000256" key="1">
    <source>
        <dbReference type="SAM" id="MobiDB-lite"/>
    </source>
</evidence>
<reference evidence="3" key="1">
    <citation type="journal article" date="2019" name="Int. J. Syst. Evol. Microbiol.">
        <title>The Global Catalogue of Microorganisms (GCM) 10K type strain sequencing project: providing services to taxonomists for standard genome sequencing and annotation.</title>
        <authorList>
            <consortium name="The Broad Institute Genomics Platform"/>
            <consortium name="The Broad Institute Genome Sequencing Center for Infectious Disease"/>
            <person name="Wu L."/>
            <person name="Ma J."/>
        </authorList>
    </citation>
    <scope>NUCLEOTIDE SEQUENCE [LARGE SCALE GENOMIC DNA]</scope>
    <source>
        <strain evidence="3">JCM 17906</strain>
    </source>
</reference>
<evidence type="ECO:0000313" key="3">
    <source>
        <dbReference type="Proteomes" id="UP001501598"/>
    </source>
</evidence>
<gene>
    <name evidence="2" type="ORF">GCM10023175_54200</name>
</gene>
<keyword evidence="3" id="KW-1185">Reference proteome</keyword>
<proteinExistence type="predicted"/>